<proteinExistence type="predicted"/>
<dbReference type="GeneID" id="37273145"/>
<feature type="compositionally biased region" description="Polar residues" evidence="1">
    <location>
        <begin position="756"/>
        <end position="769"/>
    </location>
</feature>
<dbReference type="InterPro" id="IPR011993">
    <property type="entry name" value="PH-like_dom_sf"/>
</dbReference>
<feature type="region of interest" description="Disordered" evidence="1">
    <location>
        <begin position="1547"/>
        <end position="1589"/>
    </location>
</feature>
<feature type="compositionally biased region" description="Polar residues" evidence="1">
    <location>
        <begin position="1"/>
        <end position="13"/>
    </location>
</feature>
<dbReference type="Proteomes" id="UP000245946">
    <property type="component" value="Unassembled WGS sequence"/>
</dbReference>
<feature type="compositionally biased region" description="Low complexity" evidence="1">
    <location>
        <begin position="41"/>
        <end position="62"/>
    </location>
</feature>
<feature type="compositionally biased region" description="Acidic residues" evidence="1">
    <location>
        <begin position="1141"/>
        <end position="1158"/>
    </location>
</feature>
<protein>
    <recommendedName>
        <fullName evidence="2">PH domain-containing protein</fullName>
    </recommendedName>
</protein>
<dbReference type="STRING" id="58919.A0A316YYV0"/>
<feature type="compositionally biased region" description="Polar residues" evidence="1">
    <location>
        <begin position="1087"/>
        <end position="1097"/>
    </location>
</feature>
<accession>A0A316YYV0</accession>
<feature type="compositionally biased region" description="Low complexity" evidence="1">
    <location>
        <begin position="975"/>
        <end position="1021"/>
    </location>
</feature>
<feature type="compositionally biased region" description="Low complexity" evidence="1">
    <location>
        <begin position="93"/>
        <end position="110"/>
    </location>
</feature>
<dbReference type="EMBL" id="KZ819310">
    <property type="protein sequence ID" value="PWN94650.1"/>
    <property type="molecule type" value="Genomic_DNA"/>
</dbReference>
<feature type="region of interest" description="Disordered" evidence="1">
    <location>
        <begin position="1"/>
        <end position="127"/>
    </location>
</feature>
<evidence type="ECO:0000313" key="3">
    <source>
        <dbReference type="EMBL" id="PWN94650.1"/>
    </source>
</evidence>
<feature type="compositionally biased region" description="Low complexity" evidence="1">
    <location>
        <begin position="821"/>
        <end position="855"/>
    </location>
</feature>
<feature type="compositionally biased region" description="Polar residues" evidence="1">
    <location>
        <begin position="1259"/>
        <end position="1272"/>
    </location>
</feature>
<name>A0A316YYV0_9BASI</name>
<feature type="compositionally biased region" description="Low complexity" evidence="1">
    <location>
        <begin position="1194"/>
        <end position="1217"/>
    </location>
</feature>
<dbReference type="OrthoDB" id="5563754at2759"/>
<feature type="region of interest" description="Disordered" evidence="1">
    <location>
        <begin position="139"/>
        <end position="163"/>
    </location>
</feature>
<feature type="domain" description="PH" evidence="2">
    <location>
        <begin position="191"/>
        <end position="321"/>
    </location>
</feature>
<gene>
    <name evidence="3" type="ORF">FA09DRAFT_363520</name>
</gene>
<feature type="compositionally biased region" description="Polar residues" evidence="1">
    <location>
        <begin position="1184"/>
        <end position="1193"/>
    </location>
</feature>
<feature type="compositionally biased region" description="Polar residues" evidence="1">
    <location>
        <begin position="866"/>
        <end position="877"/>
    </location>
</feature>
<dbReference type="Pfam" id="PF25381">
    <property type="entry name" value="PH_26"/>
    <property type="match status" value="1"/>
</dbReference>
<dbReference type="InterPro" id="IPR001849">
    <property type="entry name" value="PH_domain"/>
</dbReference>
<reference evidence="3 4" key="1">
    <citation type="journal article" date="2018" name="Mol. Biol. Evol.">
        <title>Broad Genomic Sampling Reveals a Smut Pathogenic Ancestry of the Fungal Clade Ustilaginomycotina.</title>
        <authorList>
            <person name="Kijpornyongpan T."/>
            <person name="Mondo S.J."/>
            <person name="Barry K."/>
            <person name="Sandor L."/>
            <person name="Lee J."/>
            <person name="Lipzen A."/>
            <person name="Pangilinan J."/>
            <person name="LaButti K."/>
            <person name="Hainaut M."/>
            <person name="Henrissat B."/>
            <person name="Grigoriev I.V."/>
            <person name="Spatafora J.W."/>
            <person name="Aime M.C."/>
        </authorList>
    </citation>
    <scope>NUCLEOTIDE SEQUENCE [LARGE SCALE GENOMIC DNA]</scope>
    <source>
        <strain evidence="3 4">MCA 4186</strain>
    </source>
</reference>
<evidence type="ECO:0000313" key="4">
    <source>
        <dbReference type="Proteomes" id="UP000245946"/>
    </source>
</evidence>
<feature type="compositionally biased region" description="Polar residues" evidence="1">
    <location>
        <begin position="954"/>
        <end position="971"/>
    </location>
</feature>
<evidence type="ECO:0000259" key="2">
    <source>
        <dbReference type="PROSITE" id="PS50003"/>
    </source>
</evidence>
<feature type="region of interest" description="Disordered" evidence="1">
    <location>
        <begin position="821"/>
        <end position="882"/>
    </location>
</feature>
<dbReference type="InterPro" id="IPR058155">
    <property type="entry name" value="Skg3/CAF120-like_PH"/>
</dbReference>
<sequence>MAVSPSWQGQQRGSMPAAAFRQNSAGGYGSPAGAESNDVALQQQQYQQYLLQQQQQQQQQQQMSPRGGVSPAQRNSTAFPSGQPGLPRKGSYGPPQGNGAPQPQQRSSSPTSIAPSTDSGSTHRRTLSMRPMTAYQPLEAADPYSSPGSPARPPSPTGSTTRSIRTAAAPLTFRSPELRSALALQDAQQKKIYMEGYLSRRDDLGADGKPLHVGDAKKRWHLCFVQLAGTVLSVWSVQQMEEAAREGREVPPAYVNITDSFVDFIGTLTESPADVPGSRGRYENVFAVNAAGQNRILFGVEGSVGRRLVQAWINAIRLASWEKVRLEEIYTGALIRARLGANNPAANAEAAAAATSGPGGAPGALEMSIKSPLTKGRMEGWVKARFMGTREWKKCWLVLAEAPSGGSAIGSPLADGGASTASKGGLWSKLKAGDRSSIMGLSMPSQSPMLAAPEIEPPPGANGAPGLACFFESKKAKKPFSTLQYAAHACAVYPSRPELVEGSSLFKVEGAFAQSAATSATGKIRQTGWVLIMPELAEGAASKGANAEMMKWVIAFMDVFRLYGRPNAFEWDARSPISAFFAYPIGPFKDRLFLDRELAEFLDIREERHLANRNNLHGIMAARMRGERTPVLPPLPQPNAESTKSLDGAKGKLADSSAPAAQQQQQQQQDRRQSTGPATLPAFNGGLPPLDFSDSAAPTEATSSSASSIRPSALDSIGERSREGSAMTTPVALSTGGHAQGASFASTTAPLAVNKSDSASIATSQASIPPTSPRMGQRPGRPPREPRNEAGSNAAAAAAAAAAAPAAFAAGGQAAQANGAYSPAQAASPPPSSIRSFAPPSAAQQPLSPQQSIAARSMRAPADETASITSAHSRQTSAQPATAAPVVAAAPALAAAAPIAVPQQPRVLEASGRGAESQPQLSVPTGQTSDSGSYDEGALFYMNSMSDQLPAAQPTYSQPAVQQQQQRSTLSPVEAPAAAAAAAPQPSTSSHSTHSTAYGAASAQHVQQSEQQQAPAAVAPARRGTGDDIGEDALAAYSFLDQPPSPVVRQRSLQGGSSSPSGAGIAAPAVAAPVIAAPAARTPAGNFPSTFGKNNNKAAERKTAAQLQALAHQEAMNKPGRAGGKKKTMAKGPRSHAWGEESSEDDDEEEEEDEEDEVPLPRSRQPSTGMVPSPRNGTPVASGPPSTYNSNDSAQQQQLLAEQHQYYLEQQQQRAAASAYGTPGSLDPAQYGGDSRSRSISPGAAQTRASRPGGPSGLLAQQQRMSVFNSHLSHNDGGASPQNSGSASGDVPAPGRNTFVQLAAEEQPGAMTTVFQPHGLLQAGAQDKAERSAKNQEMDARMSGNHMVNVPNKPPPPQAGLLGAITAHERDRKAAGGYGATLTERERERVAAERRQREEDNMRQQQQQMMMAGGGQWGGMPSMPSFNPMMWQQMQMMGMMQPHMMGGGFGGSQIGGAGMGSPDPQQAMQQQMMMQQQMQQQQMFAAQQAAQHAYMQAMSQAPGSAIGGHEPHGSPQGMPPSSMPMQGGMPFNPYMSMYGAPMGFGAPFMTPQPAASEFGQGIPRQGSPGTQRPSRPREDSGAGGSPLRR</sequence>
<feature type="region of interest" description="Disordered" evidence="1">
    <location>
        <begin position="1081"/>
        <end position="1298"/>
    </location>
</feature>
<dbReference type="Gene3D" id="2.30.29.30">
    <property type="entry name" value="Pleckstrin-homology domain (PH domain)/Phosphotyrosine-binding domain (PTB)"/>
    <property type="match status" value="1"/>
</dbReference>
<feature type="compositionally biased region" description="Polar residues" evidence="1">
    <location>
        <begin position="111"/>
        <end position="120"/>
    </location>
</feature>
<feature type="compositionally biased region" description="Low complexity" evidence="1">
    <location>
        <begin position="693"/>
        <end position="716"/>
    </location>
</feature>
<dbReference type="PROSITE" id="PS50003">
    <property type="entry name" value="PH_DOMAIN"/>
    <property type="match status" value="1"/>
</dbReference>
<feature type="region of interest" description="Disordered" evidence="1">
    <location>
        <begin position="950"/>
        <end position="1064"/>
    </location>
</feature>
<feature type="compositionally biased region" description="Low complexity" evidence="1">
    <location>
        <begin position="1055"/>
        <end position="1064"/>
    </location>
</feature>
<feature type="region of interest" description="Disordered" evidence="1">
    <location>
        <begin position="756"/>
        <end position="794"/>
    </location>
</feature>
<feature type="region of interest" description="Disordered" evidence="1">
    <location>
        <begin position="908"/>
        <end position="937"/>
    </location>
</feature>
<feature type="region of interest" description="Disordered" evidence="1">
    <location>
        <begin position="1501"/>
        <end position="1526"/>
    </location>
</feature>
<keyword evidence="4" id="KW-1185">Reference proteome</keyword>
<evidence type="ECO:0000256" key="1">
    <source>
        <dbReference type="SAM" id="MobiDB-lite"/>
    </source>
</evidence>
<feature type="region of interest" description="Disordered" evidence="1">
    <location>
        <begin position="627"/>
        <end position="742"/>
    </location>
</feature>
<dbReference type="RefSeq" id="XP_025594929.1">
    <property type="nucleotide sequence ID" value="XM_025745601.1"/>
</dbReference>
<organism evidence="3 4">
    <name type="scientific">Tilletiopsis washingtonensis</name>
    <dbReference type="NCBI Taxonomy" id="58919"/>
    <lineage>
        <taxon>Eukaryota</taxon>
        <taxon>Fungi</taxon>
        <taxon>Dikarya</taxon>
        <taxon>Basidiomycota</taxon>
        <taxon>Ustilaginomycotina</taxon>
        <taxon>Exobasidiomycetes</taxon>
        <taxon>Entylomatales</taxon>
        <taxon>Entylomatales incertae sedis</taxon>
        <taxon>Tilletiopsis</taxon>
    </lineage>
</organism>
<feature type="compositionally biased region" description="Polar residues" evidence="1">
    <location>
        <begin position="917"/>
        <end position="932"/>
    </location>
</feature>